<name>A0A7G8YMX2_9PSED</name>
<dbReference type="InterPro" id="IPR043143">
    <property type="entry name" value="Mal/L-sulf/L-lact_DH-like_NADP"/>
</dbReference>
<dbReference type="SUPFAM" id="SSF89733">
    <property type="entry name" value="L-sulfolactate dehydrogenase-like"/>
    <property type="match status" value="1"/>
</dbReference>
<sequence>MSEGAAFKCLSLAEARAFAQRCCLDAGSSQEVAQALAEATVSAQGHGLASVGFEHLGDYLNGFASGRIAGQVQPLITQVAPAMIRCDARQGIAQLGFERAFGALCDNTRQLGISLFAQHNGFTCGELGYYTRRLAAEGLVALAFCNGPPLLTVAGQRQPMYSTNPLAFAAPCGDERLLLIDQASSATAFVNLLKAAEAGEAIPAGWAVDAQGAATLSAREAMHGALLAFGGSRGANIALLVEVLAGGVSGANWSLDAPDFRSGGQSPGAGLLVIALAPHLLDEQFESRLARQMQRLASLGVHPPGQAKQQAWARAQNEGISLPMALYQQLEARSLPRH</sequence>
<organism evidence="3 4">
    <name type="scientific">Pseudomonas protegens</name>
    <dbReference type="NCBI Taxonomy" id="380021"/>
    <lineage>
        <taxon>Bacteria</taxon>
        <taxon>Pseudomonadati</taxon>
        <taxon>Pseudomonadota</taxon>
        <taxon>Gammaproteobacteria</taxon>
        <taxon>Pseudomonadales</taxon>
        <taxon>Pseudomonadaceae</taxon>
        <taxon>Pseudomonas</taxon>
    </lineage>
</organism>
<accession>A0A7G8YMX2</accession>
<proteinExistence type="inferred from homology"/>
<dbReference type="InterPro" id="IPR043144">
    <property type="entry name" value="Mal/L-sulf/L-lact_DH-like_ah"/>
</dbReference>
<reference evidence="4" key="1">
    <citation type="journal article" date="2020" name="Microbiol. Resour. Announc.">
        <title>Complete genome sequences of four natural Pseudomonas isolates that catabolize a wide range of aromatic compounds relevant to lignin valorization.</title>
        <authorList>
            <person name="Hatmaker E.A."/>
            <person name="Presley G."/>
            <person name="Cannon O."/>
            <person name="Guss A.M."/>
            <person name="Elkins J.G."/>
        </authorList>
    </citation>
    <scope>NUCLEOTIDE SEQUENCE [LARGE SCALE GENOMIC DNA]</scope>
    <source>
        <strain evidence="4">H1F5C</strain>
    </source>
</reference>
<gene>
    <name evidence="3" type="ORF">GGI48_27785</name>
</gene>
<dbReference type="GO" id="GO:0016491">
    <property type="term" value="F:oxidoreductase activity"/>
    <property type="evidence" value="ECO:0007669"/>
    <property type="project" value="UniProtKB-KW"/>
</dbReference>
<dbReference type="Proteomes" id="UP000515277">
    <property type="component" value="Chromosome"/>
</dbReference>
<dbReference type="PANTHER" id="PTHR11091">
    <property type="entry name" value="OXIDOREDUCTASE-RELATED"/>
    <property type="match status" value="1"/>
</dbReference>
<evidence type="ECO:0000256" key="1">
    <source>
        <dbReference type="ARBA" id="ARBA00006056"/>
    </source>
</evidence>
<dbReference type="InterPro" id="IPR036111">
    <property type="entry name" value="Mal/L-sulfo/L-lacto_DH-like_sf"/>
</dbReference>
<evidence type="ECO:0000256" key="2">
    <source>
        <dbReference type="ARBA" id="ARBA00023002"/>
    </source>
</evidence>
<comment type="similarity">
    <text evidence="1">Belongs to the LDH2/MDH2 oxidoreductase family.</text>
</comment>
<dbReference type="AlphaFoldDB" id="A0A7G8YMX2"/>
<dbReference type="InterPro" id="IPR003767">
    <property type="entry name" value="Malate/L-lactate_DH-like"/>
</dbReference>
<evidence type="ECO:0000313" key="3">
    <source>
        <dbReference type="EMBL" id="QNH77021.1"/>
    </source>
</evidence>
<dbReference type="EMBL" id="CP060201">
    <property type="protein sequence ID" value="QNH77021.1"/>
    <property type="molecule type" value="Genomic_DNA"/>
</dbReference>
<protein>
    <submittedName>
        <fullName evidence="3">Ldh family oxidoreductase</fullName>
    </submittedName>
</protein>
<evidence type="ECO:0000313" key="4">
    <source>
        <dbReference type="Proteomes" id="UP000515277"/>
    </source>
</evidence>
<dbReference type="Gene3D" id="3.30.1370.60">
    <property type="entry name" value="Hypothetical oxidoreductase yiak, domain 2"/>
    <property type="match status" value="1"/>
</dbReference>
<dbReference type="PANTHER" id="PTHR11091:SF0">
    <property type="entry name" value="MALATE DEHYDROGENASE"/>
    <property type="match status" value="1"/>
</dbReference>
<keyword evidence="2" id="KW-0560">Oxidoreductase</keyword>
<dbReference type="RefSeq" id="WP_103739857.1">
    <property type="nucleotide sequence ID" value="NZ_CP060201.1"/>
</dbReference>
<dbReference type="Gene3D" id="1.10.1530.10">
    <property type="match status" value="1"/>
</dbReference>
<dbReference type="Pfam" id="PF02615">
    <property type="entry name" value="Ldh_2"/>
    <property type="match status" value="1"/>
</dbReference>